<dbReference type="EMBL" id="JBJUIK010000004">
    <property type="protein sequence ID" value="KAL3530075.1"/>
    <property type="molecule type" value="Genomic_DNA"/>
</dbReference>
<reference evidence="2 3" key="1">
    <citation type="submission" date="2024-11" db="EMBL/GenBank/DDBJ databases">
        <title>A near-complete genome assembly of Cinchona calisaya.</title>
        <authorList>
            <person name="Lian D.C."/>
            <person name="Zhao X.W."/>
            <person name="Wei L."/>
        </authorList>
    </citation>
    <scope>NUCLEOTIDE SEQUENCE [LARGE SCALE GENOMIC DNA]</scope>
    <source>
        <tissue evidence="2">Nenye</tissue>
    </source>
</reference>
<keyword evidence="1" id="KW-1133">Transmembrane helix</keyword>
<evidence type="ECO:0000256" key="1">
    <source>
        <dbReference type="SAM" id="Phobius"/>
    </source>
</evidence>
<dbReference type="AlphaFoldDB" id="A0ABD3AE20"/>
<dbReference type="PANTHER" id="PTHR33240:SF15">
    <property type="entry name" value="GAG-PRO-LIKE PROTEIN"/>
    <property type="match status" value="1"/>
</dbReference>
<sequence length="105" mass="11659">MKLEEKDLKPVTTPLVGFAGEMVIPFGYITLPMMFGTPPRSTQVMVDFIVTKASSPYNAIIGRPTIRALGAIPSFHHMKMKSLQKIEYGRLKEIKQQPSSATSPH</sequence>
<evidence type="ECO:0000313" key="2">
    <source>
        <dbReference type="EMBL" id="KAL3530075.1"/>
    </source>
</evidence>
<comment type="caution">
    <text evidence="2">The sequence shown here is derived from an EMBL/GenBank/DDBJ whole genome shotgun (WGS) entry which is preliminary data.</text>
</comment>
<keyword evidence="3" id="KW-1185">Reference proteome</keyword>
<feature type="transmembrane region" description="Helical" evidence="1">
    <location>
        <begin position="15"/>
        <end position="35"/>
    </location>
</feature>
<evidence type="ECO:0000313" key="3">
    <source>
        <dbReference type="Proteomes" id="UP001630127"/>
    </source>
</evidence>
<organism evidence="2 3">
    <name type="scientific">Cinchona calisaya</name>
    <dbReference type="NCBI Taxonomy" id="153742"/>
    <lineage>
        <taxon>Eukaryota</taxon>
        <taxon>Viridiplantae</taxon>
        <taxon>Streptophyta</taxon>
        <taxon>Embryophyta</taxon>
        <taxon>Tracheophyta</taxon>
        <taxon>Spermatophyta</taxon>
        <taxon>Magnoliopsida</taxon>
        <taxon>eudicotyledons</taxon>
        <taxon>Gunneridae</taxon>
        <taxon>Pentapetalae</taxon>
        <taxon>asterids</taxon>
        <taxon>lamiids</taxon>
        <taxon>Gentianales</taxon>
        <taxon>Rubiaceae</taxon>
        <taxon>Cinchonoideae</taxon>
        <taxon>Cinchoneae</taxon>
        <taxon>Cinchona</taxon>
    </lineage>
</organism>
<keyword evidence="1" id="KW-0472">Membrane</keyword>
<proteinExistence type="predicted"/>
<dbReference type="PANTHER" id="PTHR33240">
    <property type="entry name" value="OS08G0508500 PROTEIN"/>
    <property type="match status" value="1"/>
</dbReference>
<accession>A0ABD3AE20</accession>
<dbReference type="Proteomes" id="UP001630127">
    <property type="component" value="Unassembled WGS sequence"/>
</dbReference>
<name>A0ABD3AE20_9GENT</name>
<keyword evidence="1" id="KW-0812">Transmembrane</keyword>
<protein>
    <submittedName>
        <fullName evidence="2">Uncharacterized protein</fullName>
    </submittedName>
</protein>
<gene>
    <name evidence="2" type="ORF">ACH5RR_009397</name>
</gene>